<dbReference type="InterPro" id="IPR001841">
    <property type="entry name" value="Znf_RING"/>
</dbReference>
<evidence type="ECO:0000313" key="22">
    <source>
        <dbReference type="Proteomes" id="UP000236544"/>
    </source>
</evidence>
<keyword evidence="13" id="KW-0862">Zinc</keyword>
<keyword evidence="7" id="KW-0962">Peroxisome biogenesis</keyword>
<dbReference type="Proteomes" id="UP000236544">
    <property type="component" value="Unassembled WGS sequence"/>
</dbReference>
<evidence type="ECO:0000256" key="13">
    <source>
        <dbReference type="ARBA" id="ARBA00022833"/>
    </source>
</evidence>
<dbReference type="InterPro" id="IPR013083">
    <property type="entry name" value="Znf_RING/FYVE/PHD"/>
</dbReference>
<dbReference type="AlphaFoldDB" id="A0A0P1L277"/>
<dbReference type="SUPFAM" id="SSF57850">
    <property type="entry name" value="RING/U-box"/>
    <property type="match status" value="1"/>
</dbReference>
<feature type="domain" description="RING-type" evidence="20">
    <location>
        <begin position="279"/>
        <end position="317"/>
    </location>
</feature>
<evidence type="ECO:0000313" key="21">
    <source>
        <dbReference type="EMBL" id="CUS23480.1"/>
    </source>
</evidence>
<proteinExistence type="inferred from homology"/>
<evidence type="ECO:0000256" key="3">
    <source>
        <dbReference type="ARBA" id="ARBA00004906"/>
    </source>
</evidence>
<evidence type="ECO:0000256" key="2">
    <source>
        <dbReference type="ARBA" id="ARBA00004585"/>
    </source>
</evidence>
<gene>
    <name evidence="21" type="ORF">LAQU0_S10e01354g</name>
</gene>
<dbReference type="Gene3D" id="3.30.40.10">
    <property type="entry name" value="Zinc/RING finger domain, C3HC4 (zinc finger)"/>
    <property type="match status" value="1"/>
</dbReference>
<comment type="catalytic activity">
    <reaction evidence="1">
        <text>S-ubiquitinyl-[E2 ubiquitin-conjugating enzyme]-L-cysteine + [acceptor protein]-L-lysine = [E2 ubiquitin-conjugating enzyme]-L-cysteine + N(6)-ubiquitinyl-[acceptor protein]-L-lysine.</text>
        <dbReference type="EC" id="2.3.2.27"/>
    </reaction>
</comment>
<dbReference type="GO" id="GO:0016562">
    <property type="term" value="P:protein import into peroxisome matrix, receptor recycling"/>
    <property type="evidence" value="ECO:0007669"/>
    <property type="project" value="UniProtKB-ARBA"/>
</dbReference>
<keyword evidence="9" id="KW-0812">Transmembrane</keyword>
<evidence type="ECO:0000256" key="15">
    <source>
        <dbReference type="ARBA" id="ARBA00022989"/>
    </source>
</evidence>
<keyword evidence="6" id="KW-0813">Transport</keyword>
<evidence type="ECO:0000256" key="17">
    <source>
        <dbReference type="ARBA" id="ARBA00023140"/>
    </source>
</evidence>
<dbReference type="GO" id="GO:0016567">
    <property type="term" value="P:protein ubiquitination"/>
    <property type="evidence" value="ECO:0007669"/>
    <property type="project" value="UniProtKB-ARBA"/>
</dbReference>
<name>A0A0P1L277_9SACH</name>
<keyword evidence="10" id="KW-0479">Metal-binding</keyword>
<dbReference type="Pfam" id="PF04757">
    <property type="entry name" value="Pex2_Pex12"/>
    <property type="match status" value="1"/>
</dbReference>
<dbReference type="PANTHER" id="PTHR23350:SF0">
    <property type="entry name" value="PEROXISOME BIOGENESIS FACTOR 10"/>
    <property type="match status" value="1"/>
</dbReference>
<evidence type="ECO:0000256" key="14">
    <source>
        <dbReference type="ARBA" id="ARBA00022927"/>
    </source>
</evidence>
<dbReference type="EMBL" id="LN890547">
    <property type="protein sequence ID" value="CUS23480.1"/>
    <property type="molecule type" value="Genomic_DNA"/>
</dbReference>
<comment type="pathway">
    <text evidence="3">Protein modification; protein ubiquitination.</text>
</comment>
<comment type="subcellular location">
    <subcellularLocation>
        <location evidence="2">Peroxisome membrane</location>
        <topology evidence="2">Multi-pass membrane protein</topology>
    </subcellularLocation>
</comment>
<dbReference type="InterPro" id="IPR017907">
    <property type="entry name" value="Znf_RING_CS"/>
</dbReference>
<dbReference type="GO" id="GO:0008270">
    <property type="term" value="F:zinc ion binding"/>
    <property type="evidence" value="ECO:0007669"/>
    <property type="project" value="UniProtKB-KW"/>
</dbReference>
<evidence type="ECO:0000256" key="18">
    <source>
        <dbReference type="ARBA" id="ARBA00041230"/>
    </source>
</evidence>
<dbReference type="GO" id="GO:0005778">
    <property type="term" value="C:peroxisomal membrane"/>
    <property type="evidence" value="ECO:0007669"/>
    <property type="project" value="UniProtKB-SubCell"/>
</dbReference>
<comment type="similarity">
    <text evidence="4">Belongs to the pex2/pex10/pex12 family.</text>
</comment>
<evidence type="ECO:0000256" key="10">
    <source>
        <dbReference type="ARBA" id="ARBA00022723"/>
    </source>
</evidence>
<keyword evidence="14" id="KW-0653">Protein transport</keyword>
<dbReference type="PANTHER" id="PTHR23350">
    <property type="entry name" value="PEROXISOME ASSEMBLY PROTEIN 10"/>
    <property type="match status" value="1"/>
</dbReference>
<evidence type="ECO:0000256" key="19">
    <source>
        <dbReference type="PROSITE-ProRule" id="PRU00175"/>
    </source>
</evidence>
<dbReference type="SMART" id="SM00184">
    <property type="entry name" value="RING"/>
    <property type="match status" value="1"/>
</dbReference>
<evidence type="ECO:0000256" key="4">
    <source>
        <dbReference type="ARBA" id="ARBA00008704"/>
    </source>
</evidence>
<evidence type="ECO:0000256" key="6">
    <source>
        <dbReference type="ARBA" id="ARBA00022448"/>
    </source>
</evidence>
<keyword evidence="16" id="KW-0472">Membrane</keyword>
<evidence type="ECO:0000256" key="5">
    <source>
        <dbReference type="ARBA" id="ARBA00012483"/>
    </source>
</evidence>
<dbReference type="PROSITE" id="PS50089">
    <property type="entry name" value="ZF_RING_2"/>
    <property type="match status" value="1"/>
</dbReference>
<accession>A0A0P1L277</accession>
<dbReference type="GO" id="GO:0061630">
    <property type="term" value="F:ubiquitin protein ligase activity"/>
    <property type="evidence" value="ECO:0007669"/>
    <property type="project" value="UniProtKB-EC"/>
</dbReference>
<evidence type="ECO:0000256" key="11">
    <source>
        <dbReference type="ARBA" id="ARBA00022771"/>
    </source>
</evidence>
<protein>
    <recommendedName>
        <fullName evidence="5">RING-type E3 ubiquitin transferase</fullName>
        <ecNumber evidence="5">2.3.2.27</ecNumber>
    </recommendedName>
    <alternativeName>
        <fullName evidence="18">Peroxin-10</fullName>
    </alternativeName>
</protein>
<evidence type="ECO:0000256" key="7">
    <source>
        <dbReference type="ARBA" id="ARBA00022593"/>
    </source>
</evidence>
<evidence type="ECO:0000256" key="12">
    <source>
        <dbReference type="ARBA" id="ARBA00022786"/>
    </source>
</evidence>
<keyword evidence="12" id="KW-0833">Ubl conjugation pathway</keyword>
<dbReference type="PROSITE" id="PS00518">
    <property type="entry name" value="ZF_RING_1"/>
    <property type="match status" value="1"/>
</dbReference>
<sequence>MANSRKLAFADASAIVQSHQKDDQIESILRSKLEEATRAIKGQYFSNVHSKEVATCAKLLYLALTTLRGRRTLGEEYVDLIHVNRNGEKLPRRLQRLLFILSHALVPYAYYKILGRLSRSKDTDDQSEDGSQTPKSTLRKLLNAKTFQNVINVVADLNLLNFYFKGAFYDISKRLFGLRYAVGHKISESEESFRNSSNKTYRVLGLVLLIQFVTRNVPPIFTWLKRELTTSPTSDHTSSEEQSSASLVITGVPPKQLTNHIDLQDPAELSFIPSESRKCILCLSYMVDPSCAPCGHLFCWDCLLNWSKERPECPLCRQACQTQSILPIR</sequence>
<evidence type="ECO:0000256" key="1">
    <source>
        <dbReference type="ARBA" id="ARBA00000900"/>
    </source>
</evidence>
<dbReference type="Pfam" id="PF13639">
    <property type="entry name" value="zf-RING_2"/>
    <property type="match status" value="1"/>
</dbReference>
<evidence type="ECO:0000256" key="9">
    <source>
        <dbReference type="ARBA" id="ARBA00022692"/>
    </source>
</evidence>
<reference evidence="22" key="1">
    <citation type="submission" date="2015-10" db="EMBL/GenBank/DDBJ databases">
        <authorList>
            <person name="Devillers H."/>
        </authorList>
    </citation>
    <scope>NUCLEOTIDE SEQUENCE [LARGE SCALE GENOMIC DNA]</scope>
</reference>
<keyword evidence="11 19" id="KW-0863">Zinc-finger</keyword>
<evidence type="ECO:0000259" key="20">
    <source>
        <dbReference type="PROSITE" id="PS50089"/>
    </source>
</evidence>
<keyword evidence="8" id="KW-0808">Transferase</keyword>
<organism evidence="21 22">
    <name type="scientific">Lachancea quebecensis</name>
    <dbReference type="NCBI Taxonomy" id="1654605"/>
    <lineage>
        <taxon>Eukaryota</taxon>
        <taxon>Fungi</taxon>
        <taxon>Dikarya</taxon>
        <taxon>Ascomycota</taxon>
        <taxon>Saccharomycotina</taxon>
        <taxon>Saccharomycetes</taxon>
        <taxon>Saccharomycetales</taxon>
        <taxon>Saccharomycetaceae</taxon>
        <taxon>Lachancea</taxon>
    </lineage>
</organism>
<keyword evidence="22" id="KW-1185">Reference proteome</keyword>
<dbReference type="OrthoDB" id="6270329at2759"/>
<evidence type="ECO:0000256" key="8">
    <source>
        <dbReference type="ARBA" id="ARBA00022679"/>
    </source>
</evidence>
<evidence type="ECO:0000256" key="16">
    <source>
        <dbReference type="ARBA" id="ARBA00023136"/>
    </source>
</evidence>
<dbReference type="EC" id="2.3.2.27" evidence="5"/>
<keyword evidence="17" id="KW-0576">Peroxisome</keyword>
<keyword evidence="15" id="KW-1133">Transmembrane helix</keyword>
<dbReference type="CDD" id="cd16527">
    <property type="entry name" value="RING-HC_PEX10"/>
    <property type="match status" value="1"/>
</dbReference>
<dbReference type="InterPro" id="IPR025654">
    <property type="entry name" value="PEX2/10"/>
</dbReference>
<dbReference type="InterPro" id="IPR006845">
    <property type="entry name" value="Pex_N"/>
</dbReference>